<protein>
    <recommendedName>
        <fullName evidence="4">Ig-like domain-containing protein</fullName>
    </recommendedName>
</protein>
<evidence type="ECO:0000313" key="2">
    <source>
        <dbReference type="EMBL" id="MCQ1060274.1"/>
    </source>
</evidence>
<dbReference type="EMBL" id="JANEYT010000063">
    <property type="protein sequence ID" value="MCQ1060274.1"/>
    <property type="molecule type" value="Genomic_DNA"/>
</dbReference>
<comment type="caution">
    <text evidence="2">The sequence shown here is derived from an EMBL/GenBank/DDBJ whole genome shotgun (WGS) entry which is preliminary data.</text>
</comment>
<name>A0ABT1N698_9GAMM</name>
<gene>
    <name evidence="2" type="ORF">NHN17_19710</name>
</gene>
<keyword evidence="3" id="KW-1185">Reference proteome</keyword>
<accession>A0ABT1N698</accession>
<evidence type="ECO:0000313" key="3">
    <source>
        <dbReference type="Proteomes" id="UP001524460"/>
    </source>
</evidence>
<sequence length="1437" mass="161381">MKPPIHLRVKLCAALVMTALAPPLLAESITITGELVTKSPSYKISTNKGAIEAFVEPAQVTISEGSDSGCLLTTNRDNAVASDSSNGLVCLYEVEPPYDMELLTNTDATNHILRGTVDQIGTTVVPITTTFFSGSAREAIEIEQATVAFDVVEPVPLNVTNGSFRTYYKVVEGEDELEINTPQANNSVNLSFFTEDKDYERNINLLVDGEQRSCSIPAGSTTDCRIDLKDLEFGSEEDVIGQVTYEVFADSDNYYFSDNDLSIPSEITIKWDYRLPEYTSDSFYIVGAENELVTPDGEVHKLSRNEWLAAVYTPHAQRDDSWWRLQNTLELTPVEGATSGSPDVWINNRNMSYLWAASREPSFVRLHNSMTEVKGDYSMHSFNIIGITEGVYDVKYIVHDTLGNSIEQVNERVDVQTLEPEVLFFVNALPITSSQTPSVYFPNDIDFAAWSRFSEITITEATFGGEPIEVSDVNGLGYHFRGREFPDGLEINAVHELKLVYVDNNGYEREFTQNLNYMPQNFHVANDSIYTDVQELMLQITQRSGRNCYFYDDLDRAINTTITNSNDLNCYIEFTNIDPNLEVEASRTVVRVNGYIEDNSDLDYSYTMTFIDQKGQMVTSQEIPLPIHDVEVPDILLTIGNGDVITTDDNQAFGVPLNGGIAATITAQMVDANGTLAIYNPFGEDSIRHVTQTGARPQMSSRSFTRIETEPGRLWDVATLSAKAGYSHTDVYDKEEQITMVYVPNSSVKGYVPSSRIEAVNTAPFNIDIGIGQYDRRENSYIYDPAEHGHWKAVLQMRDPVTAEWGDISTEVELNSNGLYSFTVDRDDFIGSNSYRFRARLSIISEYEGYTRELISPDISVSINEGGPLTAQAVVSKDVGPAPHSSRASLVFDSKGHSAALSDDTVWEYRRIGEQQWHVLENSTKTRGNFQFTDPDRYYVRAKMTNRFTGAVSYVETEEILSYARPEYSLEYHREEYVGFENTVVAHLETPGDTVSDLDIEWSTDNCETFTKTDKLEFSFTHNAPERIRACVRMAYKNTDAADTRRWTIDKASIRVNEPAPVRININTSRTGETGFESIFLGTVRPDRVTRHELEAVWKTPNGVEMPSEINDNNGRYEVRAMHVLDEEDLVANRDLTKPFTLIARIKGVPGTEFELASSLKVLKYEFPEWTIAANASYRYAPTTATAEVRMVNRPEVTVDYYYEWLSSDGIQFVSDRDRSRGSLATYDVNKSGINRFGVIITDSRGNEVFLEELVETEVTPETEITFRASYGNRYMRSPLDVTLRPYVNIAHRRDGVKSMQWLVNGEVVEDGERLSTFLHAFEEGDHTVTLVVQSEHGLNIQEDFPITVVPNQPPVCSINKTSRTGYIQLRSQCSDLDGKIVNTNFEVPELDLAASTTTLNVMRSDLEGINQFTVILTATDDSGDQTIIEEVVSSSF</sequence>
<evidence type="ECO:0000256" key="1">
    <source>
        <dbReference type="SAM" id="SignalP"/>
    </source>
</evidence>
<feature type="chain" id="PRO_5046546429" description="Ig-like domain-containing protein" evidence="1">
    <location>
        <begin position="27"/>
        <end position="1437"/>
    </location>
</feature>
<evidence type="ECO:0008006" key="4">
    <source>
        <dbReference type="Google" id="ProtNLM"/>
    </source>
</evidence>
<feature type="signal peptide" evidence="1">
    <location>
        <begin position="1"/>
        <end position="26"/>
    </location>
</feature>
<keyword evidence="1" id="KW-0732">Signal</keyword>
<proteinExistence type="predicted"/>
<dbReference type="Proteomes" id="UP001524460">
    <property type="component" value="Unassembled WGS sequence"/>
</dbReference>
<organism evidence="2 3">
    <name type="scientific">Photobacterium pectinilyticum</name>
    <dbReference type="NCBI Taxonomy" id="2906793"/>
    <lineage>
        <taxon>Bacteria</taxon>
        <taxon>Pseudomonadati</taxon>
        <taxon>Pseudomonadota</taxon>
        <taxon>Gammaproteobacteria</taxon>
        <taxon>Vibrionales</taxon>
        <taxon>Vibrionaceae</taxon>
        <taxon>Photobacterium</taxon>
    </lineage>
</organism>
<reference evidence="2 3" key="1">
    <citation type="submission" date="2022-07" db="EMBL/GenBank/DDBJ databases">
        <title>Photobacterium pectinilyticum sp. nov., a marine bacterium isolated from surface seawater of Qingdao offshore.</title>
        <authorList>
            <person name="Wang X."/>
        </authorList>
    </citation>
    <scope>NUCLEOTIDE SEQUENCE [LARGE SCALE GENOMIC DNA]</scope>
    <source>
        <strain evidence="2 3">ZSDE20</strain>
    </source>
</reference>
<dbReference type="RefSeq" id="WP_255044354.1">
    <property type="nucleotide sequence ID" value="NZ_JANEYT010000063.1"/>
</dbReference>